<dbReference type="GO" id="GO:0016874">
    <property type="term" value="F:ligase activity"/>
    <property type="evidence" value="ECO:0007669"/>
    <property type="project" value="UniProtKB-KW"/>
</dbReference>
<evidence type="ECO:0000313" key="7">
    <source>
        <dbReference type="Proteomes" id="UP000460272"/>
    </source>
</evidence>
<dbReference type="AlphaFoldDB" id="A0A6P2C2D6"/>
<evidence type="ECO:0000259" key="5">
    <source>
        <dbReference type="PROSITE" id="PS50975"/>
    </source>
</evidence>
<dbReference type="Pfam" id="PF13380">
    <property type="entry name" value="CoA_binding_2"/>
    <property type="match status" value="1"/>
</dbReference>
<dbReference type="OrthoDB" id="190266at2"/>
<dbReference type="Pfam" id="PF13607">
    <property type="entry name" value="Succ_CoA_lig"/>
    <property type="match status" value="1"/>
</dbReference>
<dbReference type="EMBL" id="RPFW01000004">
    <property type="protein sequence ID" value="TVZ03643.1"/>
    <property type="molecule type" value="Genomic_DNA"/>
</dbReference>
<sequence length="727" mass="74077">MLEARSVALVGASPRLGSLGARMIEEVAKSASRPRTYLVNPRYASVGEVGCFPSLAELPETVDLALLAVPDSALEEQVRAAAAGGAARSAVIFGSAVDSAVDRAVGVDDARSEPGLRERIAGVAREAGMPLCGAGCMGFVNVARGLRAIGYTEQDTLPAGPVALVTHSGSVFSALLRTRRAFGFTVAVSSGQELVTPAASYARYALTLPETKVLALILEAIRDAAALRAVLADAACRDIPVLLLAAGTSVASRSLVAAHSGALAAGDGAWQALASAYGVHRVGDLAELADTLELFCLTRAGAGRGHPTSARETGARGLSAGGRGIATVHDSGFERAHVADVAAEVGVPFAPLTEETMRRLTAVLDPGLEPGNPLDVWSTGRHSEELFTETLSALADDPGVDAVALAVDLVPEYDGDDSYRDAVLTAAAKTAKPVAVLASIPAAIDAAAASRLRAAGVPVLESTRTGLLALRHLLAHARLAHAPADTLLAGRADAPAGPAPRRDRWVARLEAGPLGGADLFDLLRDYGIPAVAVRSAVTRDEALAAADAIGYPVALKTGRPDIAHKSDVGGVRLGIAGPGALAAAYDDLSVRLGPEMLVCAMARPSQELILGMARDPALGPLIVVGAGGILTEHLAERSVALPPLTHESASALLDGQRFAKILAGVRGQPPCDIDAVISAIAAFSVLVADLGEHLDGFDINPLICSPSGVLAVDALAAPAAASRPLLA</sequence>
<dbReference type="Gene3D" id="3.30.1490.20">
    <property type="entry name" value="ATP-grasp fold, A domain"/>
    <property type="match status" value="1"/>
</dbReference>
<dbReference type="PANTHER" id="PTHR43334">
    <property type="entry name" value="ACETATE--COA LIGASE [ADP-FORMING]"/>
    <property type="match status" value="1"/>
</dbReference>
<evidence type="ECO:0000256" key="1">
    <source>
        <dbReference type="ARBA" id="ARBA00022598"/>
    </source>
</evidence>
<reference evidence="6 7" key="1">
    <citation type="submission" date="2018-11" db="EMBL/GenBank/DDBJ databases">
        <title>Trebonia kvetii gen.nov., sp.nov., a novel acidophilic actinobacterium, and proposal of the new actinobacterial family Treboniaceae fam. nov.</title>
        <authorList>
            <person name="Rapoport D."/>
            <person name="Sagova-Mareckova M."/>
            <person name="Sedlacek I."/>
            <person name="Provaznik J."/>
            <person name="Kralova S."/>
            <person name="Pavlinic D."/>
            <person name="Benes V."/>
            <person name="Kopecky J."/>
        </authorList>
    </citation>
    <scope>NUCLEOTIDE SEQUENCE [LARGE SCALE GENOMIC DNA]</scope>
    <source>
        <strain evidence="6 7">15Tr583</strain>
    </source>
</reference>
<name>A0A6P2C2D6_9ACTN</name>
<dbReference type="InterPro" id="IPR011761">
    <property type="entry name" value="ATP-grasp"/>
</dbReference>
<organism evidence="6 7">
    <name type="scientific">Trebonia kvetii</name>
    <dbReference type="NCBI Taxonomy" id="2480626"/>
    <lineage>
        <taxon>Bacteria</taxon>
        <taxon>Bacillati</taxon>
        <taxon>Actinomycetota</taxon>
        <taxon>Actinomycetes</taxon>
        <taxon>Streptosporangiales</taxon>
        <taxon>Treboniaceae</taxon>
        <taxon>Trebonia</taxon>
    </lineage>
</organism>
<dbReference type="PROSITE" id="PS50975">
    <property type="entry name" value="ATP_GRASP"/>
    <property type="match status" value="1"/>
</dbReference>
<proteinExistence type="predicted"/>
<dbReference type="Gene3D" id="3.40.50.261">
    <property type="entry name" value="Succinyl-CoA synthetase domains"/>
    <property type="match status" value="2"/>
</dbReference>
<evidence type="ECO:0000256" key="4">
    <source>
        <dbReference type="PROSITE-ProRule" id="PRU00409"/>
    </source>
</evidence>
<dbReference type="InterPro" id="IPR016102">
    <property type="entry name" value="Succinyl-CoA_synth-like"/>
</dbReference>
<evidence type="ECO:0000256" key="3">
    <source>
        <dbReference type="ARBA" id="ARBA00022840"/>
    </source>
</evidence>
<dbReference type="InterPro" id="IPR051538">
    <property type="entry name" value="Acyl-CoA_Synth/Transferase"/>
</dbReference>
<dbReference type="Pfam" id="PF13549">
    <property type="entry name" value="ATP-grasp_5"/>
    <property type="match status" value="1"/>
</dbReference>
<dbReference type="InterPro" id="IPR013815">
    <property type="entry name" value="ATP_grasp_subdomain_1"/>
</dbReference>
<dbReference type="InterPro" id="IPR003781">
    <property type="entry name" value="CoA-bd"/>
</dbReference>
<evidence type="ECO:0000256" key="2">
    <source>
        <dbReference type="ARBA" id="ARBA00022741"/>
    </source>
</evidence>
<dbReference type="PANTHER" id="PTHR43334:SF1">
    <property type="entry name" value="3-HYDROXYPROPIONATE--COA LIGASE [ADP-FORMING]"/>
    <property type="match status" value="1"/>
</dbReference>
<dbReference type="SUPFAM" id="SSF52210">
    <property type="entry name" value="Succinyl-CoA synthetase domains"/>
    <property type="match status" value="2"/>
</dbReference>
<dbReference type="GO" id="GO:0046872">
    <property type="term" value="F:metal ion binding"/>
    <property type="evidence" value="ECO:0007669"/>
    <property type="project" value="InterPro"/>
</dbReference>
<evidence type="ECO:0000313" key="6">
    <source>
        <dbReference type="EMBL" id="TVZ03643.1"/>
    </source>
</evidence>
<keyword evidence="1" id="KW-0436">Ligase</keyword>
<protein>
    <submittedName>
        <fullName evidence="6">CoA-binding protein</fullName>
    </submittedName>
</protein>
<keyword evidence="3 4" id="KW-0067">ATP-binding</keyword>
<dbReference type="InterPro" id="IPR036291">
    <property type="entry name" value="NAD(P)-bd_dom_sf"/>
</dbReference>
<accession>A0A6P2C2D6</accession>
<dbReference type="SMART" id="SM00881">
    <property type="entry name" value="CoA_binding"/>
    <property type="match status" value="1"/>
</dbReference>
<dbReference type="Gene3D" id="3.30.470.20">
    <property type="entry name" value="ATP-grasp fold, B domain"/>
    <property type="match status" value="1"/>
</dbReference>
<dbReference type="SUPFAM" id="SSF56059">
    <property type="entry name" value="Glutathione synthetase ATP-binding domain-like"/>
    <property type="match status" value="1"/>
</dbReference>
<dbReference type="InterPro" id="IPR032875">
    <property type="entry name" value="Succ_CoA_lig_flav_dom"/>
</dbReference>
<keyword evidence="7" id="KW-1185">Reference proteome</keyword>
<dbReference type="GO" id="GO:0005524">
    <property type="term" value="F:ATP binding"/>
    <property type="evidence" value="ECO:0007669"/>
    <property type="project" value="UniProtKB-UniRule"/>
</dbReference>
<gene>
    <name evidence="6" type="ORF">EAS64_21310</name>
</gene>
<dbReference type="Gene3D" id="3.40.50.720">
    <property type="entry name" value="NAD(P)-binding Rossmann-like Domain"/>
    <property type="match status" value="1"/>
</dbReference>
<dbReference type="Proteomes" id="UP000460272">
    <property type="component" value="Unassembled WGS sequence"/>
</dbReference>
<feature type="domain" description="ATP-grasp" evidence="5">
    <location>
        <begin position="520"/>
        <end position="556"/>
    </location>
</feature>
<comment type="caution">
    <text evidence="6">The sequence shown here is derived from an EMBL/GenBank/DDBJ whole genome shotgun (WGS) entry which is preliminary data.</text>
</comment>
<keyword evidence="2 4" id="KW-0547">Nucleotide-binding</keyword>
<dbReference type="SUPFAM" id="SSF51735">
    <property type="entry name" value="NAD(P)-binding Rossmann-fold domains"/>
    <property type="match status" value="1"/>
</dbReference>